<dbReference type="Pfam" id="PF02687">
    <property type="entry name" value="FtsX"/>
    <property type="match status" value="2"/>
</dbReference>
<dbReference type="InterPro" id="IPR050250">
    <property type="entry name" value="Macrolide_Exporter_MacB"/>
</dbReference>
<keyword evidence="5 7" id="KW-0472">Membrane</keyword>
<protein>
    <recommendedName>
        <fullName evidence="12">ABC transporter permease</fullName>
    </recommendedName>
</protein>
<evidence type="ECO:0000256" key="2">
    <source>
        <dbReference type="ARBA" id="ARBA00022475"/>
    </source>
</evidence>
<dbReference type="PANTHER" id="PTHR30572">
    <property type="entry name" value="MEMBRANE COMPONENT OF TRANSPORTER-RELATED"/>
    <property type="match status" value="1"/>
</dbReference>
<dbReference type="Pfam" id="PF12704">
    <property type="entry name" value="MacB_PCD"/>
    <property type="match status" value="2"/>
</dbReference>
<evidence type="ECO:0000256" key="5">
    <source>
        <dbReference type="ARBA" id="ARBA00023136"/>
    </source>
</evidence>
<feature type="transmembrane region" description="Helical" evidence="7">
    <location>
        <begin position="678"/>
        <end position="702"/>
    </location>
</feature>
<dbReference type="InterPro" id="IPR025857">
    <property type="entry name" value="MacB_PCD"/>
</dbReference>
<evidence type="ECO:0000256" key="3">
    <source>
        <dbReference type="ARBA" id="ARBA00022692"/>
    </source>
</evidence>
<dbReference type="Proteomes" id="UP001157134">
    <property type="component" value="Unassembled WGS sequence"/>
</dbReference>
<keyword evidence="4 7" id="KW-1133">Transmembrane helix</keyword>
<feature type="transmembrane region" description="Helical" evidence="7">
    <location>
        <begin position="762"/>
        <end position="787"/>
    </location>
</feature>
<evidence type="ECO:0000256" key="4">
    <source>
        <dbReference type="ARBA" id="ARBA00022989"/>
    </source>
</evidence>
<keyword evidence="11" id="KW-1185">Reference proteome</keyword>
<feature type="transmembrane region" description="Helical" evidence="7">
    <location>
        <begin position="316"/>
        <end position="339"/>
    </location>
</feature>
<evidence type="ECO:0000256" key="7">
    <source>
        <dbReference type="SAM" id="Phobius"/>
    </source>
</evidence>
<comment type="subcellular location">
    <subcellularLocation>
        <location evidence="1">Cell membrane</location>
        <topology evidence="1">Multi-pass membrane protein</topology>
    </subcellularLocation>
</comment>
<comment type="caution">
    <text evidence="10">The sequence shown here is derived from an EMBL/GenBank/DDBJ whole genome shotgun (WGS) entry which is preliminary data.</text>
</comment>
<feature type="domain" description="MacB-like periplasmic core" evidence="9">
    <location>
        <begin position="31"/>
        <end position="232"/>
    </location>
</feature>
<evidence type="ECO:0000313" key="10">
    <source>
        <dbReference type="EMBL" id="GLX86237.1"/>
    </source>
</evidence>
<name>A0ABQ6HHN0_9GAMM</name>
<gene>
    <name evidence="10" type="ORF">tloyanaT_24900</name>
</gene>
<feature type="transmembrane region" description="Helical" evidence="7">
    <location>
        <begin position="275"/>
        <end position="295"/>
    </location>
</feature>
<dbReference type="PANTHER" id="PTHR30572:SF4">
    <property type="entry name" value="ABC TRANSPORTER PERMEASE YTRF"/>
    <property type="match status" value="1"/>
</dbReference>
<feature type="domain" description="ABC3 transporter permease C-terminal" evidence="8">
    <location>
        <begin position="275"/>
        <end position="396"/>
    </location>
</feature>
<keyword evidence="2" id="KW-1003">Cell membrane</keyword>
<evidence type="ECO:0000259" key="8">
    <source>
        <dbReference type="Pfam" id="PF02687"/>
    </source>
</evidence>
<feature type="transmembrane region" description="Helical" evidence="7">
    <location>
        <begin position="708"/>
        <end position="725"/>
    </location>
</feature>
<feature type="domain" description="ABC3 transporter permease C-terminal" evidence="8">
    <location>
        <begin position="679"/>
        <end position="784"/>
    </location>
</feature>
<organism evidence="10 11">
    <name type="scientific">Thalassotalea loyana</name>
    <dbReference type="NCBI Taxonomy" id="280483"/>
    <lineage>
        <taxon>Bacteria</taxon>
        <taxon>Pseudomonadati</taxon>
        <taxon>Pseudomonadota</taxon>
        <taxon>Gammaproteobacteria</taxon>
        <taxon>Alteromonadales</taxon>
        <taxon>Colwelliaceae</taxon>
        <taxon>Thalassotalea</taxon>
    </lineage>
</organism>
<evidence type="ECO:0000256" key="1">
    <source>
        <dbReference type="ARBA" id="ARBA00004651"/>
    </source>
</evidence>
<feature type="transmembrane region" description="Helical" evidence="7">
    <location>
        <begin position="737"/>
        <end position="756"/>
    </location>
</feature>
<reference evidence="10 11" key="1">
    <citation type="submission" date="2023-03" db="EMBL/GenBank/DDBJ databases">
        <title>Thalassotalea loyana LMG 22536T draft genome sequence.</title>
        <authorList>
            <person name="Sawabe T."/>
        </authorList>
    </citation>
    <scope>NUCLEOTIDE SEQUENCE [LARGE SCALE GENOMIC DNA]</scope>
    <source>
        <strain evidence="10 11">LMG 22536</strain>
    </source>
</reference>
<evidence type="ECO:0000259" key="9">
    <source>
        <dbReference type="Pfam" id="PF12704"/>
    </source>
</evidence>
<feature type="domain" description="MacB-like periplasmic core" evidence="9">
    <location>
        <begin position="487"/>
        <end position="652"/>
    </location>
</feature>
<proteinExistence type="inferred from homology"/>
<sequence>MNAWLELIQQSKFLLRNLKFTLSTSAVLSTGFTLALFLFGFVYSTMYSELPFQNGQQIRVLDSVEKGITYSGNSVPQYIYNDFKDQTTSLNQVSAFKSSRVTISMPNQVRKYIGSYVEPTMFSTLGVSPIYGEVIRQQHIDNKAHVVVLSETSALEMFGNTVTAVGNHVNIHGNAYRVIGVMPDSFKFPRAAKLWLPLEDNTSQFNRGQEGKVSIFGALTPGVTDQQLNNELSIFMDNLRSIHPDVYKDSGLVARRFQEAFLGSAGEIMAISIEVAAIFILLLACVNASNLLYLRAIERKRESSIRLAIGATPSRLFLQMMLESLVICLISAVISIIATHFLLQYLNNNIASAVAFAIPFWWNFQLTSTLILLAFGAALTIATIAGVFPAWKMSNAKFVNTNLSEHKNAVTKSSKLIIVVEVFLASALLLVSATFVFTVDRQNQNTLGFNPDKILSARIALEKTDFDTTNKITNYYQEFEHRLKQGASDSELAFSTALPAHNTSKSPLVIEDASNGAEFPDIKTVKVSNNFFNTLQVPLVEGRHFNHLDQPESAAVAVISQGFANEYFADQNPVGKRIQLSNEQGNWHEIIGVVENIPFGETFDSRTQDQVVFTSLIQSPEHVFHALVKTRTAPYAFASNFRAIAAQVNNAVAPYRVKSLTDAIDQNRASILYITKMFIFLSVVALILTLSGVYSVVSNIIIGKSKEISIRIALGATNPAIFRFISSGILIQTTIGLALGVGLSTYLLAVLARLQIVSFSPVLSIILPITFFIVIIAAVASPLARVLQAPPCEALRQE</sequence>
<evidence type="ECO:0008006" key="12">
    <source>
        <dbReference type="Google" id="ProtNLM"/>
    </source>
</evidence>
<feature type="transmembrane region" description="Helical" evidence="7">
    <location>
        <begin position="371"/>
        <end position="391"/>
    </location>
</feature>
<evidence type="ECO:0000313" key="11">
    <source>
        <dbReference type="Proteomes" id="UP001157134"/>
    </source>
</evidence>
<dbReference type="InterPro" id="IPR003838">
    <property type="entry name" value="ABC3_permease_C"/>
</dbReference>
<dbReference type="RefSeq" id="WP_284299048.1">
    <property type="nucleotide sequence ID" value="NZ_BSSV01000005.1"/>
</dbReference>
<accession>A0ABQ6HHN0</accession>
<keyword evidence="3 7" id="KW-0812">Transmembrane</keyword>
<feature type="transmembrane region" description="Helical" evidence="7">
    <location>
        <begin position="416"/>
        <end position="439"/>
    </location>
</feature>
<feature type="transmembrane region" description="Helical" evidence="7">
    <location>
        <begin position="20"/>
        <end position="43"/>
    </location>
</feature>
<evidence type="ECO:0000256" key="6">
    <source>
        <dbReference type="ARBA" id="ARBA00038076"/>
    </source>
</evidence>
<comment type="similarity">
    <text evidence="6">Belongs to the ABC-4 integral membrane protein family.</text>
</comment>
<dbReference type="EMBL" id="BSSV01000005">
    <property type="protein sequence ID" value="GLX86237.1"/>
    <property type="molecule type" value="Genomic_DNA"/>
</dbReference>